<keyword evidence="1" id="KW-1133">Transmembrane helix</keyword>
<evidence type="ECO:0000313" key="3">
    <source>
        <dbReference type="Proteomes" id="UP001501645"/>
    </source>
</evidence>
<gene>
    <name evidence="2" type="ORF">GCM10023351_19590</name>
</gene>
<dbReference type="PANTHER" id="PTHR32251">
    <property type="entry name" value="3-OXO-5-ALPHA-STEROID 4-DEHYDROGENASE"/>
    <property type="match status" value="1"/>
</dbReference>
<feature type="transmembrane region" description="Helical" evidence="1">
    <location>
        <begin position="49"/>
        <end position="69"/>
    </location>
</feature>
<dbReference type="Pfam" id="PF06966">
    <property type="entry name" value="DUF1295"/>
    <property type="match status" value="1"/>
</dbReference>
<reference evidence="3" key="1">
    <citation type="journal article" date="2019" name="Int. J. Syst. Evol. Microbiol.">
        <title>The Global Catalogue of Microorganisms (GCM) 10K type strain sequencing project: providing services to taxonomists for standard genome sequencing and annotation.</title>
        <authorList>
            <consortium name="The Broad Institute Genomics Platform"/>
            <consortium name="The Broad Institute Genome Sequencing Center for Infectious Disease"/>
            <person name="Wu L."/>
            <person name="Ma J."/>
        </authorList>
    </citation>
    <scope>NUCLEOTIDE SEQUENCE [LARGE SCALE GENOMIC DNA]</scope>
    <source>
        <strain evidence="3">JCM 18537</strain>
    </source>
</reference>
<evidence type="ECO:0000256" key="1">
    <source>
        <dbReference type="SAM" id="Phobius"/>
    </source>
</evidence>
<dbReference type="InterPro" id="IPR010721">
    <property type="entry name" value="UstE-like"/>
</dbReference>
<comment type="caution">
    <text evidence="2">The sequence shown here is derived from an EMBL/GenBank/DDBJ whole genome shotgun (WGS) entry which is preliminary data.</text>
</comment>
<feature type="transmembrane region" description="Helical" evidence="1">
    <location>
        <begin position="116"/>
        <end position="136"/>
    </location>
</feature>
<keyword evidence="3" id="KW-1185">Reference proteome</keyword>
<dbReference type="Gene3D" id="1.20.120.1630">
    <property type="match status" value="1"/>
</dbReference>
<dbReference type="PROSITE" id="PS50244">
    <property type="entry name" value="S5A_REDUCTASE"/>
    <property type="match status" value="1"/>
</dbReference>
<feature type="transmembrane region" description="Helical" evidence="1">
    <location>
        <begin position="197"/>
        <end position="215"/>
    </location>
</feature>
<dbReference type="Proteomes" id="UP001501645">
    <property type="component" value="Unassembled WGS sequence"/>
</dbReference>
<accession>A0ABP9A794</accession>
<name>A0ABP9A794_9MICO</name>
<keyword evidence="1" id="KW-0812">Transmembrane</keyword>
<evidence type="ECO:0000313" key="2">
    <source>
        <dbReference type="EMBL" id="GAA4775211.1"/>
    </source>
</evidence>
<protein>
    <recommendedName>
        <fullName evidence="4">Steroid 5-alpha reductase C-terminal domain-containing protein</fullName>
    </recommendedName>
</protein>
<proteinExistence type="predicted"/>
<keyword evidence="1" id="KW-0472">Membrane</keyword>
<feature type="transmembrane region" description="Helical" evidence="1">
    <location>
        <begin position="20"/>
        <end position="42"/>
    </location>
</feature>
<feature type="transmembrane region" description="Helical" evidence="1">
    <location>
        <begin position="148"/>
        <end position="166"/>
    </location>
</feature>
<dbReference type="PANTHER" id="PTHR32251:SF17">
    <property type="entry name" value="STEROID 5-ALPHA REDUCTASE C-TERMINAL DOMAIN-CONTAINING PROTEIN"/>
    <property type="match status" value="1"/>
</dbReference>
<sequence>MLGAGLAAAGSVDGPSVGGVPVFALAVVLAFAVQFAAFIPAAALRTERFFDLTGSLTFIGVTLVVLLLTGIGARAVVIAAMVVVWAARLGAFLFARVRRDGSDGRFDEIRTSPLRFLRVWTMQGLWVSVTASAAWIGIGAGGDGVDGWLVAGVAVWLVGFAAEATADAQKAAFRRDPANAGRFIRSGLWSVSRHPNYLGEILVWFGVALAALPVAVGWQWIGLLSPVFVFLLLTRVSGIPLLEKRAEARWGDDPEYADYRRRTPVLVPGFSR</sequence>
<organism evidence="2 3">
    <name type="scientific">Microbacterium gilvum</name>
    <dbReference type="NCBI Taxonomy" id="1336204"/>
    <lineage>
        <taxon>Bacteria</taxon>
        <taxon>Bacillati</taxon>
        <taxon>Actinomycetota</taxon>
        <taxon>Actinomycetes</taxon>
        <taxon>Micrococcales</taxon>
        <taxon>Microbacteriaceae</taxon>
        <taxon>Microbacterium</taxon>
    </lineage>
</organism>
<feature type="transmembrane region" description="Helical" evidence="1">
    <location>
        <begin position="75"/>
        <end position="95"/>
    </location>
</feature>
<evidence type="ECO:0008006" key="4">
    <source>
        <dbReference type="Google" id="ProtNLM"/>
    </source>
</evidence>
<dbReference type="EMBL" id="BAABKO010000003">
    <property type="protein sequence ID" value="GAA4775211.1"/>
    <property type="molecule type" value="Genomic_DNA"/>
</dbReference>